<accession>A0A8J7YU04</accession>
<evidence type="ECO:0000313" key="3">
    <source>
        <dbReference type="Proteomes" id="UP000750197"/>
    </source>
</evidence>
<reference evidence="2" key="1">
    <citation type="submission" date="2021-05" db="EMBL/GenBank/DDBJ databases">
        <title>Genomic insights into ecological role and evolution of a novel Thermoplasmata order Candidatus Sysuiplasmatales.</title>
        <authorList>
            <person name="Yuan Y."/>
        </authorList>
    </citation>
    <scope>NUCLEOTIDE SEQUENCE</scope>
    <source>
        <strain evidence="2">TUT19-bin139</strain>
    </source>
</reference>
<dbReference type="AlphaFoldDB" id="A0A8J7YU04"/>
<name>A0A8J7YU04_9ARCH</name>
<feature type="domain" description="GyrI-like small molecule binding" evidence="1">
    <location>
        <begin position="5"/>
        <end position="147"/>
    </location>
</feature>
<sequence>MVVDFRIRHVPAYTVAFSTNEAKYSDRAIRLSFEKLEKWTLSKGIRTGKWIFIERSYENDTAKWDACIELKRRTRGSDGVKVRVLPASDVVSVKFNPDQVSSSIVYHAISDWIRWRKKDGTLERTGGFREVYDGNPWKSREAWQNMEVQLLVVKSKSNGGTKDQQNG</sequence>
<dbReference type="InterPro" id="IPR011256">
    <property type="entry name" value="Reg_factor_effector_dom_sf"/>
</dbReference>
<organism evidence="2 3">
    <name type="scientific">Candidatus Sysuiplasma superficiale</name>
    <dbReference type="NCBI Taxonomy" id="2823368"/>
    <lineage>
        <taxon>Archaea</taxon>
        <taxon>Methanobacteriati</taxon>
        <taxon>Thermoplasmatota</taxon>
        <taxon>Thermoplasmata</taxon>
        <taxon>Candidatus Sysuiplasmatales</taxon>
        <taxon>Candidatus Sysuiplasmataceae</taxon>
        <taxon>Candidatus Sysuiplasma</taxon>
    </lineage>
</organism>
<evidence type="ECO:0000259" key="1">
    <source>
        <dbReference type="Pfam" id="PF06445"/>
    </source>
</evidence>
<protein>
    <submittedName>
        <fullName evidence="2">GyrI-like domain-containing protein</fullName>
    </submittedName>
</protein>
<dbReference type="Pfam" id="PF06445">
    <property type="entry name" value="GyrI-like"/>
    <property type="match status" value="1"/>
</dbReference>
<dbReference type="Gene3D" id="3.20.80.10">
    <property type="entry name" value="Regulatory factor, effector binding domain"/>
    <property type="match status" value="1"/>
</dbReference>
<dbReference type="EMBL" id="JAHEAC010000083">
    <property type="protein sequence ID" value="MBX8644654.1"/>
    <property type="molecule type" value="Genomic_DNA"/>
</dbReference>
<dbReference type="Proteomes" id="UP000750197">
    <property type="component" value="Unassembled WGS sequence"/>
</dbReference>
<dbReference type="SUPFAM" id="SSF55136">
    <property type="entry name" value="Probable bacterial effector-binding domain"/>
    <property type="match status" value="1"/>
</dbReference>
<dbReference type="InterPro" id="IPR029442">
    <property type="entry name" value="GyrI-like"/>
</dbReference>
<proteinExistence type="predicted"/>
<gene>
    <name evidence="2" type="ORF">KIY12_08045</name>
</gene>
<evidence type="ECO:0000313" key="2">
    <source>
        <dbReference type="EMBL" id="MBX8644654.1"/>
    </source>
</evidence>
<comment type="caution">
    <text evidence="2">The sequence shown here is derived from an EMBL/GenBank/DDBJ whole genome shotgun (WGS) entry which is preliminary data.</text>
</comment>